<dbReference type="GO" id="GO:0016787">
    <property type="term" value="F:hydrolase activity"/>
    <property type="evidence" value="ECO:0007669"/>
    <property type="project" value="UniProtKB-KW"/>
</dbReference>
<reference evidence="3" key="1">
    <citation type="submission" date="2022-07" db="EMBL/GenBank/DDBJ databases">
        <title>Sphingomonas sp. nov., a novel bacterium isolated from the north slope of the Mount Everest.</title>
        <authorList>
            <person name="Cui X."/>
            <person name="Liu Y."/>
        </authorList>
    </citation>
    <scope>NUCLEOTIDE SEQUENCE</scope>
    <source>
        <strain evidence="3">S5-59</strain>
    </source>
</reference>
<dbReference type="PANTHER" id="PTHR34135">
    <property type="entry name" value="LYSOZYME"/>
    <property type="match status" value="1"/>
</dbReference>
<comment type="similarity">
    <text evidence="1">Belongs to the glycosyl hydrolase 25 family.</text>
</comment>
<keyword evidence="2" id="KW-1133">Transmembrane helix</keyword>
<keyword evidence="2" id="KW-0472">Membrane</keyword>
<evidence type="ECO:0000313" key="3">
    <source>
        <dbReference type="EMBL" id="UUL82762.1"/>
    </source>
</evidence>
<proteinExistence type="inferred from homology"/>
<gene>
    <name evidence="3" type="ORF">NMP03_00495</name>
</gene>
<sequence length="226" mass="24677">MQFWGLGRLLIAVGAAGAIAGGGWIYAGQWQPPIEQYAVQGVDVSAATGAIDWYVARGDGVDFAYVVATQGDVSRDAAFERHWRALPVAGVRRGALHLYAPCRPGTEQADHFNATVPRTADALPAAVAFELDPACIPAPTRGAMLGEVKAFLARVERHTGKPALLRASPAFEAQYRLSEGIDRTFWALRAFREPTYLARGWRMWQANPIRRVDGIERPAHWNVVAT</sequence>
<organism evidence="3 4">
    <name type="scientific">Sphingomonas qomolangmaensis</name>
    <dbReference type="NCBI Taxonomy" id="2918765"/>
    <lineage>
        <taxon>Bacteria</taxon>
        <taxon>Pseudomonadati</taxon>
        <taxon>Pseudomonadota</taxon>
        <taxon>Alphaproteobacteria</taxon>
        <taxon>Sphingomonadales</taxon>
        <taxon>Sphingomonadaceae</taxon>
        <taxon>Sphingomonas</taxon>
    </lineage>
</organism>
<dbReference type="PANTHER" id="PTHR34135:SF2">
    <property type="entry name" value="LYSOZYME"/>
    <property type="match status" value="1"/>
</dbReference>
<dbReference type="InterPro" id="IPR002053">
    <property type="entry name" value="Glyco_hydro_25"/>
</dbReference>
<dbReference type="Gene3D" id="3.20.20.80">
    <property type="entry name" value="Glycosidases"/>
    <property type="match status" value="1"/>
</dbReference>
<evidence type="ECO:0000256" key="2">
    <source>
        <dbReference type="SAM" id="Phobius"/>
    </source>
</evidence>
<evidence type="ECO:0000313" key="4">
    <source>
        <dbReference type="Proteomes" id="UP001058533"/>
    </source>
</evidence>
<keyword evidence="2" id="KW-0812">Transmembrane</keyword>
<accession>A0ABY5L8H9</accession>
<keyword evidence="3" id="KW-0378">Hydrolase</keyword>
<feature type="transmembrane region" description="Helical" evidence="2">
    <location>
        <begin position="6"/>
        <end position="27"/>
    </location>
</feature>
<dbReference type="PROSITE" id="PS51904">
    <property type="entry name" value="GLYCOSYL_HYDROL_F25_2"/>
    <property type="match status" value="1"/>
</dbReference>
<keyword evidence="4" id="KW-1185">Reference proteome</keyword>
<dbReference type="EMBL" id="CP101740">
    <property type="protein sequence ID" value="UUL82762.1"/>
    <property type="molecule type" value="Genomic_DNA"/>
</dbReference>
<dbReference type="InterPro" id="IPR017853">
    <property type="entry name" value="GH"/>
</dbReference>
<dbReference type="Proteomes" id="UP001058533">
    <property type="component" value="Chromosome"/>
</dbReference>
<dbReference type="SUPFAM" id="SSF51445">
    <property type="entry name" value="(Trans)glycosidases"/>
    <property type="match status" value="1"/>
</dbReference>
<protein>
    <submittedName>
        <fullName evidence="3">Glycosyl hydrolase</fullName>
    </submittedName>
</protein>
<dbReference type="Pfam" id="PF01183">
    <property type="entry name" value="Glyco_hydro_25"/>
    <property type="match status" value="1"/>
</dbReference>
<evidence type="ECO:0000256" key="1">
    <source>
        <dbReference type="ARBA" id="ARBA00010646"/>
    </source>
</evidence>
<dbReference type="RefSeq" id="WP_256506612.1">
    <property type="nucleotide sequence ID" value="NZ_CP101740.1"/>
</dbReference>
<name>A0ABY5L8H9_9SPHN</name>